<evidence type="ECO:0008006" key="3">
    <source>
        <dbReference type="Google" id="ProtNLM"/>
    </source>
</evidence>
<evidence type="ECO:0000313" key="1">
    <source>
        <dbReference type="EMBL" id="GAW84096.1"/>
    </source>
</evidence>
<name>A0A1Y1JND0_PLAGO</name>
<reference evidence="2" key="1">
    <citation type="submission" date="2017-04" db="EMBL/GenBank/DDBJ databases">
        <title>Plasmodium gonderi genome.</title>
        <authorList>
            <person name="Arisue N."/>
            <person name="Honma H."/>
            <person name="Kawai S."/>
            <person name="Tougan T."/>
            <person name="Tanabe K."/>
            <person name="Horii T."/>
        </authorList>
    </citation>
    <scope>NUCLEOTIDE SEQUENCE [LARGE SCALE GENOMIC DNA]</scope>
    <source>
        <strain evidence="2">ATCC 30045</strain>
    </source>
</reference>
<gene>
    <name evidence="1" type="ORF">PGO_001065</name>
</gene>
<keyword evidence="2" id="KW-1185">Reference proteome</keyword>
<evidence type="ECO:0000313" key="2">
    <source>
        <dbReference type="Proteomes" id="UP000195521"/>
    </source>
</evidence>
<dbReference type="GeneID" id="39744904"/>
<dbReference type="AlphaFoldDB" id="A0A1Y1JND0"/>
<organism evidence="1 2">
    <name type="scientific">Plasmodium gonderi</name>
    <dbReference type="NCBI Taxonomy" id="77519"/>
    <lineage>
        <taxon>Eukaryota</taxon>
        <taxon>Sar</taxon>
        <taxon>Alveolata</taxon>
        <taxon>Apicomplexa</taxon>
        <taxon>Aconoidasida</taxon>
        <taxon>Haemosporida</taxon>
        <taxon>Plasmodiidae</taxon>
        <taxon>Plasmodium</taxon>
        <taxon>Plasmodium (Plasmodium)</taxon>
    </lineage>
</organism>
<comment type="caution">
    <text evidence="1">The sequence shown here is derived from an EMBL/GenBank/DDBJ whole genome shotgun (WGS) entry which is preliminary data.</text>
</comment>
<sequence length="229" mass="26248">MFNKGECCKYFYYKVKNNITDTFDLNCGDTNDCQEKLREHILKNFDASISDVCINSSINVDKNTINIFDNLDELVSSSNKIYYGHKNYSDLQALIGRMKFVEGSKFNNRECIRLLLKKYYGYYKNYVKTELKDKAINSYLTYNDKCINGILNVVSGTNGNIQEAEGQTYFAEVREAHTDFASGTGTCIGFSSFANLEIAFILHKVIKEIHLINLCCIIIYLINNLEILI</sequence>
<dbReference type="RefSeq" id="XP_028546685.1">
    <property type="nucleotide sequence ID" value="XM_028690884.1"/>
</dbReference>
<dbReference type="Proteomes" id="UP000195521">
    <property type="component" value="Unassembled WGS sequence"/>
</dbReference>
<protein>
    <recommendedName>
        <fullName evidence="3">Variable surface protein</fullName>
    </recommendedName>
</protein>
<proteinExistence type="predicted"/>
<accession>A0A1Y1JND0</accession>
<dbReference type="EMBL" id="BDQF01000109">
    <property type="protein sequence ID" value="GAW84096.1"/>
    <property type="molecule type" value="Genomic_DNA"/>
</dbReference>